<name>A0A256F5K6_9HYPH</name>
<comment type="caution">
    <text evidence="1">The sequence shown here is derived from an EMBL/GenBank/DDBJ whole genome shotgun (WGS) entry which is preliminary data.</text>
</comment>
<protein>
    <submittedName>
        <fullName evidence="1">Uncharacterized protein</fullName>
    </submittedName>
</protein>
<proteinExistence type="predicted"/>
<sequence length="41" mass="4855">MLAELKRVAFYHSRTTRFNLLFLRMSISQNRFPLLGDVLQA</sequence>
<accession>A0A256F5K6</accession>
<organism evidence="1 2">
    <name type="scientific">Brucella rhizosphaerae</name>
    <dbReference type="NCBI Taxonomy" id="571254"/>
    <lineage>
        <taxon>Bacteria</taxon>
        <taxon>Pseudomonadati</taxon>
        <taxon>Pseudomonadota</taxon>
        <taxon>Alphaproteobacteria</taxon>
        <taxon>Hyphomicrobiales</taxon>
        <taxon>Brucellaceae</taxon>
        <taxon>Brucella/Ochrobactrum group</taxon>
        <taxon>Brucella</taxon>
    </lineage>
</organism>
<dbReference type="AlphaFoldDB" id="A0A256F5K6"/>
<keyword evidence="2" id="KW-1185">Reference proteome</keyword>
<gene>
    <name evidence="1" type="ORF">CEV32_2569</name>
</gene>
<evidence type="ECO:0000313" key="2">
    <source>
        <dbReference type="Proteomes" id="UP000216345"/>
    </source>
</evidence>
<dbReference type="EMBL" id="NNRK01000034">
    <property type="protein sequence ID" value="OYR10132.1"/>
    <property type="molecule type" value="Genomic_DNA"/>
</dbReference>
<reference evidence="1 2" key="1">
    <citation type="submission" date="2017-07" db="EMBL/GenBank/DDBJ databases">
        <title>Phylogenetic study on the rhizospheric bacterium Ochrobactrum sp. A44.</title>
        <authorList>
            <person name="Krzyzanowska D.M."/>
            <person name="Ossowicki A."/>
            <person name="Rajewska M."/>
            <person name="Maciag T."/>
            <person name="Kaczynski Z."/>
            <person name="Czerwicka M."/>
            <person name="Jafra S."/>
        </authorList>
    </citation>
    <scope>NUCLEOTIDE SEQUENCE [LARGE SCALE GENOMIC DNA]</scope>
    <source>
        <strain evidence="1 2">PR17</strain>
    </source>
</reference>
<dbReference type="Proteomes" id="UP000216345">
    <property type="component" value="Unassembled WGS sequence"/>
</dbReference>
<evidence type="ECO:0000313" key="1">
    <source>
        <dbReference type="EMBL" id="OYR10132.1"/>
    </source>
</evidence>